<dbReference type="Proteomes" id="UP000001876">
    <property type="component" value="Unassembled WGS sequence"/>
</dbReference>
<evidence type="ECO:0000256" key="12">
    <source>
        <dbReference type="ARBA" id="ARBA00049360"/>
    </source>
</evidence>
<name>C1MMA9_MICPC</name>
<comment type="catalytic activity">
    <reaction evidence="10">
        <text>Couples ATP hydrolysis with the unwinding of duplex DNA by translocating in the 3'-5' direction.</text>
        <dbReference type="EC" id="5.6.2.4"/>
    </reaction>
</comment>
<evidence type="ECO:0000313" key="16">
    <source>
        <dbReference type="Proteomes" id="UP000001876"/>
    </source>
</evidence>
<dbReference type="AlphaFoldDB" id="C1MMA9"/>
<evidence type="ECO:0000259" key="13">
    <source>
        <dbReference type="PROSITE" id="PS51192"/>
    </source>
</evidence>
<protein>
    <recommendedName>
        <fullName evidence="11">DNA 3'-5' helicase</fullName>
        <ecNumber evidence="11">5.6.2.4</ecNumber>
    </recommendedName>
</protein>
<evidence type="ECO:0000256" key="10">
    <source>
        <dbReference type="ARBA" id="ARBA00034617"/>
    </source>
</evidence>
<feature type="domain" description="Helicase ATP-binding" evidence="13">
    <location>
        <begin position="35"/>
        <end position="206"/>
    </location>
</feature>
<dbReference type="RefSeq" id="XP_003056898.1">
    <property type="nucleotide sequence ID" value="XM_003056852.1"/>
</dbReference>
<evidence type="ECO:0000256" key="8">
    <source>
        <dbReference type="ARBA" id="ARBA00023235"/>
    </source>
</evidence>
<evidence type="ECO:0000256" key="3">
    <source>
        <dbReference type="ARBA" id="ARBA00022741"/>
    </source>
</evidence>
<keyword evidence="16" id="KW-1185">Reference proteome</keyword>
<evidence type="ECO:0000256" key="11">
    <source>
        <dbReference type="ARBA" id="ARBA00034808"/>
    </source>
</evidence>
<evidence type="ECO:0000259" key="14">
    <source>
        <dbReference type="PROSITE" id="PS51194"/>
    </source>
</evidence>
<dbReference type="InterPro" id="IPR027417">
    <property type="entry name" value="P-loop_NTPase"/>
</dbReference>
<feature type="non-terminal residue" evidence="15">
    <location>
        <position position="676"/>
    </location>
</feature>
<keyword evidence="8" id="KW-0413">Isomerase</keyword>
<feature type="non-terminal residue" evidence="15">
    <location>
        <position position="1"/>
    </location>
</feature>
<dbReference type="EC" id="5.6.2.4" evidence="11"/>
<dbReference type="InterPro" id="IPR004589">
    <property type="entry name" value="DNA_helicase_ATP-dep_RecQ"/>
</dbReference>
<dbReference type="GO" id="GO:0016787">
    <property type="term" value="F:hydrolase activity"/>
    <property type="evidence" value="ECO:0007669"/>
    <property type="project" value="UniProtKB-KW"/>
</dbReference>
<dbReference type="GO" id="GO:0043138">
    <property type="term" value="F:3'-5' DNA helicase activity"/>
    <property type="evidence" value="ECO:0007669"/>
    <property type="project" value="UniProtKB-EC"/>
</dbReference>
<dbReference type="GO" id="GO:0005694">
    <property type="term" value="C:chromosome"/>
    <property type="evidence" value="ECO:0007669"/>
    <property type="project" value="TreeGrafter"/>
</dbReference>
<dbReference type="GeneID" id="9682811"/>
<dbReference type="Pfam" id="PF00271">
    <property type="entry name" value="Helicase_C"/>
    <property type="match status" value="1"/>
</dbReference>
<comment type="subcellular location">
    <subcellularLocation>
        <location evidence="1">Nucleus</location>
    </subcellularLocation>
</comment>
<keyword evidence="6" id="KW-0067">ATP-binding</keyword>
<evidence type="ECO:0000256" key="2">
    <source>
        <dbReference type="ARBA" id="ARBA00005446"/>
    </source>
</evidence>
<dbReference type="STRING" id="564608.C1MMA9"/>
<keyword evidence="3" id="KW-0547">Nucleotide-binding</keyword>
<keyword evidence="4" id="KW-0378">Hydrolase</keyword>
<dbReference type="SUPFAM" id="SSF52540">
    <property type="entry name" value="P-loop containing nucleoside triphosphate hydrolases"/>
    <property type="match status" value="1"/>
</dbReference>
<dbReference type="GO" id="GO:0009378">
    <property type="term" value="F:four-way junction helicase activity"/>
    <property type="evidence" value="ECO:0007669"/>
    <property type="project" value="TreeGrafter"/>
</dbReference>
<dbReference type="eggNOG" id="KOG0351">
    <property type="taxonomic scope" value="Eukaryota"/>
</dbReference>
<feature type="domain" description="Helicase C-terminal" evidence="14">
    <location>
        <begin position="232"/>
        <end position="382"/>
    </location>
</feature>
<dbReference type="GO" id="GO:0000724">
    <property type="term" value="P:double-strand break repair via homologous recombination"/>
    <property type="evidence" value="ECO:0007669"/>
    <property type="project" value="TreeGrafter"/>
</dbReference>
<evidence type="ECO:0000256" key="9">
    <source>
        <dbReference type="ARBA" id="ARBA00023242"/>
    </source>
</evidence>
<dbReference type="CDD" id="cd18018">
    <property type="entry name" value="DEXHc_RecQ4-like"/>
    <property type="match status" value="1"/>
</dbReference>
<dbReference type="Gene3D" id="3.40.50.300">
    <property type="entry name" value="P-loop containing nucleotide triphosphate hydrolases"/>
    <property type="match status" value="2"/>
</dbReference>
<dbReference type="PANTHER" id="PTHR13710:SF108">
    <property type="entry name" value="ATP-DEPENDENT DNA HELICASE Q4"/>
    <property type="match status" value="1"/>
</dbReference>
<dbReference type="GO" id="GO:0005737">
    <property type="term" value="C:cytoplasm"/>
    <property type="evidence" value="ECO:0007669"/>
    <property type="project" value="TreeGrafter"/>
</dbReference>
<evidence type="ECO:0000313" key="15">
    <source>
        <dbReference type="EMBL" id="EEH58543.1"/>
    </source>
</evidence>
<comment type="catalytic activity">
    <reaction evidence="12">
        <text>ATP + H2O = ADP + phosphate + H(+)</text>
        <dbReference type="Rhea" id="RHEA:13065"/>
        <dbReference type="ChEBI" id="CHEBI:15377"/>
        <dbReference type="ChEBI" id="CHEBI:15378"/>
        <dbReference type="ChEBI" id="CHEBI:30616"/>
        <dbReference type="ChEBI" id="CHEBI:43474"/>
        <dbReference type="ChEBI" id="CHEBI:456216"/>
    </reaction>
</comment>
<evidence type="ECO:0000256" key="7">
    <source>
        <dbReference type="ARBA" id="ARBA00023125"/>
    </source>
</evidence>
<dbReference type="PROSITE" id="PS51192">
    <property type="entry name" value="HELICASE_ATP_BIND_1"/>
    <property type="match status" value="1"/>
</dbReference>
<dbReference type="InterPro" id="IPR014001">
    <property type="entry name" value="Helicase_ATP-bd"/>
</dbReference>
<dbReference type="PROSITE" id="PS51194">
    <property type="entry name" value="HELICASE_CTER"/>
    <property type="match status" value="1"/>
</dbReference>
<dbReference type="GO" id="GO:0005634">
    <property type="term" value="C:nucleus"/>
    <property type="evidence" value="ECO:0007669"/>
    <property type="project" value="UniProtKB-SubCell"/>
</dbReference>
<dbReference type="SMART" id="SM00487">
    <property type="entry name" value="DEXDc"/>
    <property type="match status" value="1"/>
</dbReference>
<organism evidence="16">
    <name type="scientific">Micromonas pusilla (strain CCMP1545)</name>
    <name type="common">Picoplanktonic green alga</name>
    <dbReference type="NCBI Taxonomy" id="564608"/>
    <lineage>
        <taxon>Eukaryota</taxon>
        <taxon>Viridiplantae</taxon>
        <taxon>Chlorophyta</taxon>
        <taxon>Mamiellophyceae</taxon>
        <taxon>Mamiellales</taxon>
        <taxon>Mamiellaceae</taxon>
        <taxon>Micromonas</taxon>
    </lineage>
</organism>
<dbReference type="SMART" id="SM00490">
    <property type="entry name" value="HELICc"/>
    <property type="match status" value="1"/>
</dbReference>
<dbReference type="GO" id="GO:0003677">
    <property type="term" value="F:DNA binding"/>
    <property type="evidence" value="ECO:0007669"/>
    <property type="project" value="UniProtKB-KW"/>
</dbReference>
<reference evidence="15 16" key="1">
    <citation type="journal article" date="2009" name="Science">
        <title>Green evolution and dynamic adaptations revealed by genomes of the marine picoeukaryotes Micromonas.</title>
        <authorList>
            <person name="Worden A.Z."/>
            <person name="Lee J.H."/>
            <person name="Mock T."/>
            <person name="Rouze P."/>
            <person name="Simmons M.P."/>
            <person name="Aerts A.L."/>
            <person name="Allen A.E."/>
            <person name="Cuvelier M.L."/>
            <person name="Derelle E."/>
            <person name="Everett M.V."/>
            <person name="Foulon E."/>
            <person name="Grimwood J."/>
            <person name="Gundlach H."/>
            <person name="Henrissat B."/>
            <person name="Napoli C."/>
            <person name="McDonald S.M."/>
            <person name="Parker M.S."/>
            <person name="Rombauts S."/>
            <person name="Salamov A."/>
            <person name="Von Dassow P."/>
            <person name="Badger J.H."/>
            <person name="Coutinho P.M."/>
            <person name="Demir E."/>
            <person name="Dubchak I."/>
            <person name="Gentemann C."/>
            <person name="Eikrem W."/>
            <person name="Gready J.E."/>
            <person name="John U."/>
            <person name="Lanier W."/>
            <person name="Lindquist E.A."/>
            <person name="Lucas S."/>
            <person name="Mayer K.F."/>
            <person name="Moreau H."/>
            <person name="Not F."/>
            <person name="Otillar R."/>
            <person name="Panaud O."/>
            <person name="Pangilinan J."/>
            <person name="Paulsen I."/>
            <person name="Piegu B."/>
            <person name="Poliakov A."/>
            <person name="Robbens S."/>
            <person name="Schmutz J."/>
            <person name="Toulza E."/>
            <person name="Wyss T."/>
            <person name="Zelensky A."/>
            <person name="Zhou K."/>
            <person name="Armbrust E.V."/>
            <person name="Bhattacharya D."/>
            <person name="Goodenough U.W."/>
            <person name="Van de Peer Y."/>
            <person name="Grigoriev I.V."/>
        </authorList>
    </citation>
    <scope>NUCLEOTIDE SEQUENCE [LARGE SCALE GENOMIC DNA]</scope>
    <source>
        <strain evidence="15 16">CCMP1545</strain>
    </source>
</reference>
<evidence type="ECO:0000256" key="6">
    <source>
        <dbReference type="ARBA" id="ARBA00022840"/>
    </source>
</evidence>
<evidence type="ECO:0000256" key="1">
    <source>
        <dbReference type="ARBA" id="ARBA00004123"/>
    </source>
</evidence>
<keyword evidence="9" id="KW-0539">Nucleus</keyword>
<evidence type="ECO:0000256" key="4">
    <source>
        <dbReference type="ARBA" id="ARBA00022801"/>
    </source>
</evidence>
<dbReference type="InterPro" id="IPR001650">
    <property type="entry name" value="Helicase_C-like"/>
</dbReference>
<dbReference type="NCBIfam" id="TIGR00614">
    <property type="entry name" value="recQ_fam"/>
    <property type="match status" value="1"/>
</dbReference>
<comment type="similarity">
    <text evidence="2">Belongs to the helicase family. RecQ subfamily.</text>
</comment>
<dbReference type="OMA" id="ICEYLHI"/>
<dbReference type="KEGG" id="mpp:MICPUCDRAFT_636"/>
<dbReference type="EMBL" id="GG663737">
    <property type="protein sequence ID" value="EEH58543.1"/>
    <property type="molecule type" value="Genomic_DNA"/>
</dbReference>
<keyword evidence="5" id="KW-0347">Helicase</keyword>
<dbReference type="InterPro" id="IPR011545">
    <property type="entry name" value="DEAD/DEAH_box_helicase_dom"/>
</dbReference>
<evidence type="ECO:0000256" key="5">
    <source>
        <dbReference type="ARBA" id="ARBA00022806"/>
    </source>
</evidence>
<accession>C1MMA9</accession>
<sequence>ACAAALRDPTEDALTDILRRAFGHESFRPGQLEVIRRVLRGGSSLALLPTGAGKSLTYQLPALLFPGLTLVVSPLLALMSDQLRGLPPALPGAALRSDQSLDALFHTLDELRAGKFKVLFVSPERLLNERFLSDLRTVPGGVSLAVVDEAHCVSEWSHNFRPAYHRLGRILRARLRADCPVLALSATATARTEKSLRAQLRIPREGVHRNDVIRPNLILSAMRVPSNSREATLLHFLEREPMHGKGSVIVYTAFQNQAETVAAYLQTRGVGAKAYHAGQDPRDRARTQAQFFSGSVRVVVATVAFGMGLDKPDVRAVVNYSLPRSPEAYIQQAGRAGRDGLPARCVSFIDPSDYCRLRSLSFTDGVDKNAVHRLLETLWDADAVRRRCAAATAAAAATTAAAADVHDDDDDGGDGDDGLVRVLPDIRATCELSFHGTPADELASQCPLVAAVLAIGGKPRQGKYRFSVAAAARHMRDGLEQVQAQLQALSANGQAAYRLEDRAVGYEIRRAPPTDLRPLSAALVDHLTAVEASAVAKLDTVYGALERAADAEDDASQGASLRVALEAYLGAGCGAGCGADADGAAAAAAVAAEPPQAINTEEPTSLRADARELLSERHGAKAGGAGIMSARAVARVLHGLGSPAFPAQEWRRHRLWERHGSTDFALVMRVASEELL</sequence>
<dbReference type="Pfam" id="PF00270">
    <property type="entry name" value="DEAD"/>
    <property type="match status" value="1"/>
</dbReference>
<proteinExistence type="inferred from homology"/>
<dbReference type="OrthoDB" id="10261556at2759"/>
<dbReference type="GO" id="GO:0005524">
    <property type="term" value="F:ATP binding"/>
    <property type="evidence" value="ECO:0007669"/>
    <property type="project" value="UniProtKB-KW"/>
</dbReference>
<dbReference type="FunFam" id="3.40.50.300:FF:000772">
    <property type="entry name" value="ATP-dependent DNA helicase Q4"/>
    <property type="match status" value="1"/>
</dbReference>
<gene>
    <name evidence="15" type="ORF">MICPUCDRAFT_636</name>
</gene>
<keyword evidence="7" id="KW-0238">DNA-binding</keyword>
<dbReference type="PANTHER" id="PTHR13710">
    <property type="entry name" value="DNA HELICASE RECQ FAMILY MEMBER"/>
    <property type="match status" value="1"/>
</dbReference>